<proteinExistence type="predicted"/>
<dbReference type="InterPro" id="IPR023408">
    <property type="entry name" value="MscS_beta-dom_sf"/>
</dbReference>
<keyword evidence="3 5" id="KW-1133">Transmembrane helix</keyword>
<dbReference type="GO" id="GO:0016020">
    <property type="term" value="C:membrane"/>
    <property type="evidence" value="ECO:0007669"/>
    <property type="project" value="UniProtKB-SubCell"/>
</dbReference>
<evidence type="ECO:0000256" key="1">
    <source>
        <dbReference type="ARBA" id="ARBA00004370"/>
    </source>
</evidence>
<feature type="transmembrane region" description="Helical" evidence="5">
    <location>
        <begin position="6"/>
        <end position="31"/>
    </location>
</feature>
<feature type="transmembrane region" description="Helical" evidence="5">
    <location>
        <begin position="88"/>
        <end position="109"/>
    </location>
</feature>
<evidence type="ECO:0000256" key="3">
    <source>
        <dbReference type="ARBA" id="ARBA00022989"/>
    </source>
</evidence>
<reference evidence="7 8" key="1">
    <citation type="submission" date="2019-10" db="EMBL/GenBank/DDBJ databases">
        <title>Streptomyces smaragdinus sp. nov. and Streptomyces fabii sp. nov., isolated from the gut of fungus growing-termite Macrotermes natalensis.</title>
        <authorList>
            <person name="Schwitalla J."/>
            <person name="Benndorf R."/>
            <person name="Martin K."/>
            <person name="De Beer W."/>
            <person name="Kaster A.-K."/>
            <person name="Vollmers J."/>
            <person name="Poulsen M."/>
            <person name="Beemelmanns C."/>
        </authorList>
    </citation>
    <scope>NUCLEOTIDE SEQUENCE [LARGE SCALE GENOMIC DNA]</scope>
    <source>
        <strain evidence="7 8">RB5</strain>
    </source>
</reference>
<gene>
    <name evidence="7" type="ORF">SRB5_60710</name>
</gene>
<dbReference type="Gene3D" id="2.30.30.60">
    <property type="match status" value="1"/>
</dbReference>
<dbReference type="RefSeq" id="WP_323378738.1">
    <property type="nucleotide sequence ID" value="NZ_WEGJ01000040.1"/>
</dbReference>
<dbReference type="SUPFAM" id="SSF50182">
    <property type="entry name" value="Sm-like ribonucleoproteins"/>
    <property type="match status" value="1"/>
</dbReference>
<keyword evidence="2 5" id="KW-0812">Transmembrane</keyword>
<organism evidence="7 8">
    <name type="scientific">Streptomyces smaragdinus</name>
    <dbReference type="NCBI Taxonomy" id="2585196"/>
    <lineage>
        <taxon>Bacteria</taxon>
        <taxon>Bacillati</taxon>
        <taxon>Actinomycetota</taxon>
        <taxon>Actinomycetes</taxon>
        <taxon>Kitasatosporales</taxon>
        <taxon>Streptomycetaceae</taxon>
        <taxon>Streptomyces</taxon>
    </lineage>
</organism>
<protein>
    <recommendedName>
        <fullName evidence="6">Mechanosensitive ion channel MscS domain-containing protein</fullName>
    </recommendedName>
</protein>
<feature type="transmembrane region" description="Helical" evidence="5">
    <location>
        <begin position="52"/>
        <end position="68"/>
    </location>
</feature>
<dbReference type="Proteomes" id="UP000466345">
    <property type="component" value="Unassembled WGS sequence"/>
</dbReference>
<comment type="subcellular location">
    <subcellularLocation>
        <location evidence="1">Membrane</location>
    </subcellularLocation>
</comment>
<feature type="transmembrane region" description="Helical" evidence="5">
    <location>
        <begin position="130"/>
        <end position="151"/>
    </location>
</feature>
<accession>A0A7K0CQZ2</accession>
<dbReference type="Pfam" id="PF00924">
    <property type="entry name" value="MS_channel_2nd"/>
    <property type="match status" value="1"/>
</dbReference>
<evidence type="ECO:0000256" key="4">
    <source>
        <dbReference type="ARBA" id="ARBA00023136"/>
    </source>
</evidence>
<comment type="caution">
    <text evidence="7">The sequence shown here is derived from an EMBL/GenBank/DDBJ whole genome shotgun (WGS) entry which is preliminary data.</text>
</comment>
<dbReference type="AlphaFoldDB" id="A0A7K0CQZ2"/>
<feature type="transmembrane region" description="Helical" evidence="5">
    <location>
        <begin position="157"/>
        <end position="176"/>
    </location>
</feature>
<dbReference type="Gene3D" id="1.10.287.1260">
    <property type="match status" value="1"/>
</dbReference>
<name>A0A7K0CQZ2_9ACTN</name>
<dbReference type="InterPro" id="IPR010920">
    <property type="entry name" value="LSM_dom_sf"/>
</dbReference>
<evidence type="ECO:0000256" key="5">
    <source>
        <dbReference type="SAM" id="Phobius"/>
    </source>
</evidence>
<sequence>MSTQDVLRPLLVTGGSVVVTLVLGAAVDLLLRRADARHPETPLWGLLRRCRVPLQWVVLTALLLGTYGQSRLARGHERVVEQGLTLAMLASVGWLVIRIVNVVVEVTFTRYSARSREAARLRRVRTQLTLVQRVVDFSVVVVTVAAMLLTFPQMRAVGTSMLASAGIIGIIAGIAAQSTLGNLFAGLQIAFGDLVRLGDTVVVEGEWGTVEEITLTFLTVRTWDERRYTVPVSYFTSRPFENWSRGGPEITGTVFLQLDHTTPVPALRAHLGEIVEASAHWDHRNWNLVVTDTTPTTIEVRALVTARDADAVWSLRCEVREALIAWLVEHHPYALPRVTTGPGSGPARIDHGHADG</sequence>
<evidence type="ECO:0000313" key="8">
    <source>
        <dbReference type="Proteomes" id="UP000466345"/>
    </source>
</evidence>
<dbReference type="PANTHER" id="PTHR30566:SF25">
    <property type="entry name" value="INNER MEMBRANE PROTEIN"/>
    <property type="match status" value="1"/>
</dbReference>
<evidence type="ECO:0000256" key="2">
    <source>
        <dbReference type="ARBA" id="ARBA00022692"/>
    </source>
</evidence>
<evidence type="ECO:0000259" key="6">
    <source>
        <dbReference type="Pfam" id="PF00924"/>
    </source>
</evidence>
<dbReference type="GO" id="GO:0055085">
    <property type="term" value="P:transmembrane transport"/>
    <property type="evidence" value="ECO:0007669"/>
    <property type="project" value="InterPro"/>
</dbReference>
<keyword evidence="8" id="KW-1185">Reference proteome</keyword>
<dbReference type="PANTHER" id="PTHR30566">
    <property type="entry name" value="YNAI-RELATED MECHANOSENSITIVE ION CHANNEL"/>
    <property type="match status" value="1"/>
</dbReference>
<evidence type="ECO:0000313" key="7">
    <source>
        <dbReference type="EMBL" id="MQY15879.1"/>
    </source>
</evidence>
<dbReference type="InterPro" id="IPR006685">
    <property type="entry name" value="MscS_channel_2nd"/>
</dbReference>
<feature type="domain" description="Mechanosensitive ion channel MscS" evidence="6">
    <location>
        <begin position="179"/>
        <end position="245"/>
    </location>
</feature>
<dbReference type="EMBL" id="WEGJ01000040">
    <property type="protein sequence ID" value="MQY15879.1"/>
    <property type="molecule type" value="Genomic_DNA"/>
</dbReference>
<keyword evidence="4 5" id="KW-0472">Membrane</keyword>